<sequence>MLAMLTYSESGNAFTWATEWTQIANFIKLMDSGIKEGIMLENQAQAEITRINTLMDAEKNLVNAPADLIRSTLAVYKTQRQRTQQLLNDLNAMQTSYQQATQMLGSRMVEAQALGTNPQQYLEMEAQLAATKGGQYQTAYQRDTQTLQDVADKSASLENMMTQLPSQGNLEGLDKLNTLMAMVAGETVNLNRQFAQASAEHHAQQAYHTQQQQTDVAQQQRAALQWAQQQQAEQQQVSSSANTPSGYSQSQMEHKAWAAAITP</sequence>
<protein>
    <recommendedName>
        <fullName evidence="3">Conjugal transfer protein TrbJ</fullName>
    </recommendedName>
</protein>
<comment type="caution">
    <text evidence="2">The sequence shown here is derived from an EMBL/GenBank/DDBJ whole genome shotgun (WGS) entry which is preliminary data.</text>
</comment>
<evidence type="ECO:0000313" key="2">
    <source>
        <dbReference type="EMBL" id="CBI10237.1"/>
    </source>
</evidence>
<dbReference type="EMBL" id="CABR01000076">
    <property type="protein sequence ID" value="CBI10237.1"/>
    <property type="molecule type" value="Genomic_DNA"/>
</dbReference>
<dbReference type="AlphaFoldDB" id="E6QSL5"/>
<accession>E6QSL5</accession>
<feature type="region of interest" description="Disordered" evidence="1">
    <location>
        <begin position="232"/>
        <end position="263"/>
    </location>
</feature>
<organism evidence="2">
    <name type="scientific">mine drainage metagenome</name>
    <dbReference type="NCBI Taxonomy" id="410659"/>
    <lineage>
        <taxon>unclassified sequences</taxon>
        <taxon>metagenomes</taxon>
        <taxon>ecological metagenomes</taxon>
    </lineage>
</organism>
<name>E6QSL5_9ZZZZ</name>
<evidence type="ECO:0000256" key="1">
    <source>
        <dbReference type="SAM" id="MobiDB-lite"/>
    </source>
</evidence>
<gene>
    <name evidence="2" type="ORF">CARN7_1004</name>
</gene>
<feature type="compositionally biased region" description="Polar residues" evidence="1">
    <location>
        <begin position="237"/>
        <end position="251"/>
    </location>
</feature>
<evidence type="ECO:0008006" key="3">
    <source>
        <dbReference type="Google" id="ProtNLM"/>
    </source>
</evidence>
<proteinExistence type="predicted"/>
<reference evidence="2" key="1">
    <citation type="submission" date="2009-10" db="EMBL/GenBank/DDBJ databases">
        <title>Diversity of trophic interactions inside an arsenic-rich microbial ecosystem.</title>
        <authorList>
            <person name="Bertin P.N."/>
            <person name="Heinrich-Salmeron A."/>
            <person name="Pelletier E."/>
            <person name="Goulhen-Chollet F."/>
            <person name="Arsene-Ploetze F."/>
            <person name="Gallien S."/>
            <person name="Calteau A."/>
            <person name="Vallenet D."/>
            <person name="Casiot C."/>
            <person name="Chane-Woon-Ming B."/>
            <person name="Giloteaux L."/>
            <person name="Barakat M."/>
            <person name="Bonnefoy V."/>
            <person name="Bruneel O."/>
            <person name="Chandler M."/>
            <person name="Cleiss J."/>
            <person name="Duran R."/>
            <person name="Elbaz-Poulichet F."/>
            <person name="Fonknechten N."/>
            <person name="Lauga B."/>
            <person name="Mornico D."/>
            <person name="Ortet P."/>
            <person name="Schaeffer C."/>
            <person name="Siguier P."/>
            <person name="Alexander Thil Smith A."/>
            <person name="Van Dorsselaer A."/>
            <person name="Weissenbach J."/>
            <person name="Medigue C."/>
            <person name="Le Paslier D."/>
        </authorList>
    </citation>
    <scope>NUCLEOTIDE SEQUENCE</scope>
</reference>